<dbReference type="EMBL" id="MDYN01000004">
    <property type="protein sequence ID" value="OQD88207.1"/>
    <property type="molecule type" value="Genomic_DNA"/>
</dbReference>
<sequence>MSTPQFWSTPLRYIRWAAHEKPAMLCSLIIGFSGPLALFGIPPIRRALGDVDPEPIPLTYPSMNHLPSPAWRSSTEIIHEVFKTNQNARYSVPQGKRVIPQGYDDE</sequence>
<organism evidence="1 2">
    <name type="scientific">Penicillium antarcticum</name>
    <dbReference type="NCBI Taxonomy" id="416450"/>
    <lineage>
        <taxon>Eukaryota</taxon>
        <taxon>Fungi</taxon>
        <taxon>Dikarya</taxon>
        <taxon>Ascomycota</taxon>
        <taxon>Pezizomycotina</taxon>
        <taxon>Eurotiomycetes</taxon>
        <taxon>Eurotiomycetidae</taxon>
        <taxon>Eurotiales</taxon>
        <taxon>Aspergillaceae</taxon>
        <taxon>Penicillium</taxon>
    </lineage>
</organism>
<dbReference type="InterPro" id="IPR039961">
    <property type="entry name" value="Nuo9.5"/>
</dbReference>
<proteinExistence type="predicted"/>
<protein>
    <recommendedName>
        <fullName evidence="3">NADH-ubiquinone oxidoreductase 9.5 kDa subunit</fullName>
    </recommendedName>
</protein>
<dbReference type="CDD" id="cd22903">
    <property type="entry name" value="NI9M"/>
    <property type="match status" value="1"/>
</dbReference>
<accession>A0A1V6QGX5</accession>
<evidence type="ECO:0000313" key="2">
    <source>
        <dbReference type="Proteomes" id="UP000191672"/>
    </source>
</evidence>
<evidence type="ECO:0008006" key="3">
    <source>
        <dbReference type="Google" id="ProtNLM"/>
    </source>
</evidence>
<evidence type="ECO:0000313" key="1">
    <source>
        <dbReference type="EMBL" id="OQD88207.1"/>
    </source>
</evidence>
<dbReference type="PANTHER" id="PTHR38488">
    <property type="entry name" value="OXIDOREDUCTASE 9.5 KDA SUBUNIT, PUTATIVE (AFU_ORTHOLOGUE AFUA_5G08980)-RELATED"/>
    <property type="match status" value="1"/>
</dbReference>
<dbReference type="Proteomes" id="UP000191672">
    <property type="component" value="Unassembled WGS sequence"/>
</dbReference>
<reference evidence="2" key="1">
    <citation type="journal article" date="2017" name="Nat. Microbiol.">
        <title>Global analysis of biosynthetic gene clusters reveals vast potential of secondary metabolite production in Penicillium species.</title>
        <authorList>
            <person name="Nielsen J.C."/>
            <person name="Grijseels S."/>
            <person name="Prigent S."/>
            <person name="Ji B."/>
            <person name="Dainat J."/>
            <person name="Nielsen K.F."/>
            <person name="Frisvad J.C."/>
            <person name="Workman M."/>
            <person name="Nielsen J."/>
        </authorList>
    </citation>
    <scope>NUCLEOTIDE SEQUENCE [LARGE SCALE GENOMIC DNA]</scope>
    <source>
        <strain evidence="2">IBT 31811</strain>
    </source>
</reference>
<name>A0A1V6QGX5_9EURO</name>
<keyword evidence="2" id="KW-1185">Reference proteome</keyword>
<dbReference type="AlphaFoldDB" id="A0A1V6QGX5"/>
<dbReference type="STRING" id="416450.A0A1V6QGX5"/>
<comment type="caution">
    <text evidence="1">The sequence shown here is derived from an EMBL/GenBank/DDBJ whole genome shotgun (WGS) entry which is preliminary data.</text>
</comment>
<gene>
    <name evidence="1" type="ORF">PENANT_c004G11408</name>
</gene>
<dbReference type="PANTHER" id="PTHR38488:SF1">
    <property type="entry name" value="OXIDOREDUCTASE 9.5 KDA SUBUNIT, PUTATIVE (AFU_ORTHOLOGUE AFUA_5G08980)-RELATED"/>
    <property type="match status" value="1"/>
</dbReference>